<evidence type="ECO:0000313" key="4">
    <source>
        <dbReference type="EMBL" id="KAK7464133.1"/>
    </source>
</evidence>
<feature type="chain" id="PRO_5045282746" description="CBM1 domain-containing protein" evidence="2">
    <location>
        <begin position="18"/>
        <end position="353"/>
    </location>
</feature>
<gene>
    <name evidence="4" type="ORF">VKT23_006296</name>
</gene>
<dbReference type="PROSITE" id="PS51164">
    <property type="entry name" value="CBM1_2"/>
    <property type="match status" value="1"/>
</dbReference>
<dbReference type="InterPro" id="IPR050592">
    <property type="entry name" value="GDSL_lipolytic_enzyme"/>
</dbReference>
<protein>
    <recommendedName>
        <fullName evidence="3">CBM1 domain-containing protein</fullName>
    </recommendedName>
</protein>
<dbReference type="Pfam" id="PF00734">
    <property type="entry name" value="CBM_1"/>
    <property type="match status" value="1"/>
</dbReference>
<sequence>MSTLLILGLGFVVAVGAQSPVWGQCGGIGWAGSTSCASGTICTTVNEWYSQCVPSASAPSSTGSAPPASTSTASTDTNFWFSFGDSYTQTAFSPNSTPPQVGSPLGNPPYPGGTTTGGPNWIDFDTVSYNKSLILTWNYAYGGATIDANLAPPYTPTVLSMTDQVNEFLNGAAKKPASAPWTSENALFSVWIGINDLSYTWWQPGDPKALSNTLLDAEFALIDKLYDVGAKNFLFINVPPVERSPYFMGLDGSNQTAPILRGVIEDFNSKLEQRLQDLKANHTDVTTFLWDSNSAFNEILDNPTQYGFRDATTFGAGDDLFWGSDGGQGLHPSSKAHDYFAQDIADVLGNSIW</sequence>
<reference evidence="4 5" key="1">
    <citation type="submission" date="2024-01" db="EMBL/GenBank/DDBJ databases">
        <title>A draft genome for the cacao thread blight pathogen Marasmiellus scandens.</title>
        <authorList>
            <person name="Baruah I.K."/>
            <person name="Leung J."/>
            <person name="Bukari Y."/>
            <person name="Amoako-Attah I."/>
            <person name="Meinhardt L.W."/>
            <person name="Bailey B.A."/>
            <person name="Cohen S.P."/>
        </authorList>
    </citation>
    <scope>NUCLEOTIDE SEQUENCE [LARGE SCALE GENOMIC DNA]</scope>
    <source>
        <strain evidence="4 5">GH-19</strain>
    </source>
</reference>
<dbReference type="EMBL" id="JBANRG010000008">
    <property type="protein sequence ID" value="KAK7464133.1"/>
    <property type="molecule type" value="Genomic_DNA"/>
</dbReference>
<keyword evidence="1 2" id="KW-0732">Signal</keyword>
<dbReference type="SUPFAM" id="SSF57180">
    <property type="entry name" value="Cellulose-binding domain"/>
    <property type="match status" value="1"/>
</dbReference>
<feature type="domain" description="CBM1" evidence="3">
    <location>
        <begin position="17"/>
        <end position="53"/>
    </location>
</feature>
<comment type="caution">
    <text evidence="4">The sequence shown here is derived from an EMBL/GenBank/DDBJ whole genome shotgun (WGS) entry which is preliminary data.</text>
</comment>
<dbReference type="InterPro" id="IPR001087">
    <property type="entry name" value="GDSL"/>
</dbReference>
<evidence type="ECO:0000259" key="3">
    <source>
        <dbReference type="PROSITE" id="PS51164"/>
    </source>
</evidence>
<dbReference type="SMART" id="SM00236">
    <property type="entry name" value="fCBD"/>
    <property type="match status" value="1"/>
</dbReference>
<organism evidence="4 5">
    <name type="scientific">Marasmiellus scandens</name>
    <dbReference type="NCBI Taxonomy" id="2682957"/>
    <lineage>
        <taxon>Eukaryota</taxon>
        <taxon>Fungi</taxon>
        <taxon>Dikarya</taxon>
        <taxon>Basidiomycota</taxon>
        <taxon>Agaricomycotina</taxon>
        <taxon>Agaricomycetes</taxon>
        <taxon>Agaricomycetidae</taxon>
        <taxon>Agaricales</taxon>
        <taxon>Marasmiineae</taxon>
        <taxon>Omphalotaceae</taxon>
        <taxon>Marasmiellus</taxon>
    </lineage>
</organism>
<dbReference type="InterPro" id="IPR000254">
    <property type="entry name" value="CBD"/>
</dbReference>
<evidence type="ECO:0000313" key="5">
    <source>
        <dbReference type="Proteomes" id="UP001498398"/>
    </source>
</evidence>
<feature type="signal peptide" evidence="2">
    <location>
        <begin position="1"/>
        <end position="17"/>
    </location>
</feature>
<evidence type="ECO:0000256" key="2">
    <source>
        <dbReference type="SAM" id="SignalP"/>
    </source>
</evidence>
<evidence type="ECO:0000256" key="1">
    <source>
        <dbReference type="ARBA" id="ARBA00022729"/>
    </source>
</evidence>
<dbReference type="PANTHER" id="PTHR45642">
    <property type="entry name" value="GDSL ESTERASE/LIPASE EXL3"/>
    <property type="match status" value="1"/>
</dbReference>
<dbReference type="Pfam" id="PF00657">
    <property type="entry name" value="Lipase_GDSL"/>
    <property type="match status" value="1"/>
</dbReference>
<keyword evidence="5" id="KW-1185">Reference proteome</keyword>
<dbReference type="Proteomes" id="UP001498398">
    <property type="component" value="Unassembled WGS sequence"/>
</dbReference>
<dbReference type="InterPro" id="IPR036514">
    <property type="entry name" value="SGNH_hydro_sf"/>
</dbReference>
<dbReference type="PANTHER" id="PTHR45642:SF139">
    <property type="entry name" value="SGNH HYDROLASE-TYPE ESTERASE DOMAIN-CONTAINING PROTEIN"/>
    <property type="match status" value="1"/>
</dbReference>
<dbReference type="SUPFAM" id="SSF52266">
    <property type="entry name" value="SGNH hydrolase"/>
    <property type="match status" value="1"/>
</dbReference>
<accession>A0ABR1JNA8</accession>
<dbReference type="Gene3D" id="3.40.50.1110">
    <property type="entry name" value="SGNH hydrolase"/>
    <property type="match status" value="1"/>
</dbReference>
<dbReference type="CDD" id="cd01846">
    <property type="entry name" value="fatty_acyltransferase_like"/>
    <property type="match status" value="1"/>
</dbReference>
<proteinExistence type="predicted"/>
<dbReference type="InterPro" id="IPR035971">
    <property type="entry name" value="CBD_sf"/>
</dbReference>
<name>A0ABR1JNA8_9AGAR</name>
<dbReference type="PROSITE" id="PS00562">
    <property type="entry name" value="CBM1_1"/>
    <property type="match status" value="1"/>
</dbReference>